<evidence type="ECO:0000313" key="1">
    <source>
        <dbReference type="EMBL" id="ANQ11438.1"/>
    </source>
</evidence>
<sequence>MKFYFSVISHKHQDIIIRLGSLRRLSALKQVTVICRDNIVTPKLREYCKKHAIHYCPNTKLHGFSTNNNLNFLEAESLGMEDQDYFILLNPDVHISNQMIKQLLKELEQKAYPFAVPNLFLDKRLSLFDDNLRRYPNFKSFIKNYLFNDRATVIDKSSPEQLPKHYWASGAFLIVRASLYRGVNGFDEHYYMYCEDIDFCLRAHRAGQDLNFLPEIKAVHYRHRCSQKFLSVAFFRHVFSVFLYHLASRKLRSNKSCLARSKNRENIDSPCAK</sequence>
<dbReference type="AlphaFoldDB" id="A0AAN1CUV6"/>
<name>A0AAN1CUV6_VIBNA</name>
<dbReference type="KEGG" id="vna:PN96_12220"/>
<dbReference type="Gene3D" id="3.90.550.10">
    <property type="entry name" value="Spore Coat Polysaccharide Biosynthesis Protein SpsA, Chain A"/>
    <property type="match status" value="1"/>
</dbReference>
<dbReference type="GeneID" id="70913579"/>
<proteinExistence type="predicted"/>
<dbReference type="Proteomes" id="UP000092741">
    <property type="component" value="Chromosome 1"/>
</dbReference>
<dbReference type="InterPro" id="IPR029044">
    <property type="entry name" value="Nucleotide-diphossugar_trans"/>
</dbReference>
<dbReference type="RefSeq" id="WP_024372771.1">
    <property type="nucleotide sequence ID" value="NZ_ATFJ01000038.1"/>
</dbReference>
<dbReference type="SUPFAM" id="SSF53448">
    <property type="entry name" value="Nucleotide-diphospho-sugar transferases"/>
    <property type="match status" value="1"/>
</dbReference>
<gene>
    <name evidence="1" type="ORF">BA890_01110</name>
</gene>
<protein>
    <recommendedName>
        <fullName evidence="3">Rhamnosyltransferase WbbL</fullName>
    </recommendedName>
</protein>
<dbReference type="EMBL" id="CP016345">
    <property type="protein sequence ID" value="ANQ11438.1"/>
    <property type="molecule type" value="Genomic_DNA"/>
</dbReference>
<dbReference type="PANTHER" id="PTHR43179:SF7">
    <property type="entry name" value="RHAMNOSYLTRANSFERASE WBBL"/>
    <property type="match status" value="1"/>
</dbReference>
<dbReference type="PANTHER" id="PTHR43179">
    <property type="entry name" value="RHAMNOSYLTRANSFERASE WBBL"/>
    <property type="match status" value="1"/>
</dbReference>
<accession>A0AAN1CUV6</accession>
<organism evidence="1 2">
    <name type="scientific">Vibrio natriegens NBRC 15636 = ATCC 14048 = DSM 759</name>
    <dbReference type="NCBI Taxonomy" id="1219067"/>
    <lineage>
        <taxon>Bacteria</taxon>
        <taxon>Pseudomonadati</taxon>
        <taxon>Pseudomonadota</taxon>
        <taxon>Gammaproteobacteria</taxon>
        <taxon>Vibrionales</taxon>
        <taxon>Vibrionaceae</taxon>
        <taxon>Vibrio</taxon>
    </lineage>
</organism>
<reference evidence="1 2" key="1">
    <citation type="submission" date="2016-07" db="EMBL/GenBank/DDBJ databases">
        <title>Developing Vibrio natriegens as a novel, fast-growing host for biotechnology.</title>
        <authorList>
            <person name="Weinstock M.T."/>
            <person name="Hesek E.D."/>
            <person name="Wilson C.M."/>
            <person name="Gibson D.G."/>
        </authorList>
    </citation>
    <scope>NUCLEOTIDE SEQUENCE [LARGE SCALE GENOMIC DNA]</scope>
    <source>
        <strain evidence="1 2">ATCC 14048</strain>
    </source>
</reference>
<keyword evidence="2" id="KW-1185">Reference proteome</keyword>
<evidence type="ECO:0008006" key="3">
    <source>
        <dbReference type="Google" id="ProtNLM"/>
    </source>
</evidence>
<evidence type="ECO:0000313" key="2">
    <source>
        <dbReference type="Proteomes" id="UP000092741"/>
    </source>
</evidence>